<dbReference type="GeneID" id="6753052"/>
<protein>
    <submittedName>
        <fullName evidence="1">Uncharacterized protein</fullName>
    </submittedName>
</protein>
<dbReference type="GO" id="GO:0070492">
    <property type="term" value="F:oligosaccharide binding"/>
    <property type="evidence" value="ECO:0000318"/>
    <property type="project" value="GO_Central"/>
</dbReference>
<dbReference type="PhylomeDB" id="B3RUF5"/>
<dbReference type="InParanoid" id="B3RUF5"/>
<proteinExistence type="predicted"/>
<accession>B3RUF5</accession>
<name>B3RUF5_TRIAD</name>
<dbReference type="CTD" id="6753052"/>
<evidence type="ECO:0000313" key="2">
    <source>
        <dbReference type="Proteomes" id="UP000009022"/>
    </source>
</evidence>
<reference evidence="1 2" key="1">
    <citation type="journal article" date="2008" name="Nature">
        <title>The Trichoplax genome and the nature of placozoans.</title>
        <authorList>
            <person name="Srivastava M."/>
            <person name="Begovic E."/>
            <person name="Chapman J."/>
            <person name="Putnam N.H."/>
            <person name="Hellsten U."/>
            <person name="Kawashima T."/>
            <person name="Kuo A."/>
            <person name="Mitros T."/>
            <person name="Salamov A."/>
            <person name="Carpenter M.L."/>
            <person name="Signorovitch A.Y."/>
            <person name="Moreno M.A."/>
            <person name="Kamm K."/>
            <person name="Grimwood J."/>
            <person name="Schmutz J."/>
            <person name="Shapiro H."/>
            <person name="Grigoriev I.V."/>
            <person name="Buss L.W."/>
            <person name="Schierwater B."/>
            <person name="Dellaporta S.L."/>
            <person name="Rokhsar D.S."/>
        </authorList>
    </citation>
    <scope>NUCLEOTIDE SEQUENCE [LARGE SCALE GENOMIC DNA]</scope>
    <source>
        <strain evidence="1 2">Grell-BS-1999</strain>
    </source>
</reference>
<dbReference type="KEGG" id="tad:TRIADDRAFT_55269"/>
<keyword evidence="2" id="KW-1185">Reference proteome</keyword>
<organism evidence="1 2">
    <name type="scientific">Trichoplax adhaerens</name>
    <name type="common">Trichoplax reptans</name>
    <dbReference type="NCBI Taxonomy" id="10228"/>
    <lineage>
        <taxon>Eukaryota</taxon>
        <taxon>Metazoa</taxon>
        <taxon>Placozoa</taxon>
        <taxon>Uniplacotomia</taxon>
        <taxon>Trichoplacea</taxon>
        <taxon>Trichoplacidae</taxon>
        <taxon>Trichoplax</taxon>
    </lineage>
</organism>
<dbReference type="OrthoDB" id="5945834at2759"/>
<gene>
    <name evidence="1" type="ORF">TRIADDRAFT_55269</name>
</gene>
<dbReference type="AlphaFoldDB" id="B3RUF5"/>
<dbReference type="GO" id="GO:0005615">
    <property type="term" value="C:extracellular space"/>
    <property type="evidence" value="ECO:0000318"/>
    <property type="project" value="GO_Central"/>
</dbReference>
<dbReference type="RefSeq" id="XP_002111355.1">
    <property type="nucleotide sequence ID" value="XM_002111319.1"/>
</dbReference>
<evidence type="ECO:0000313" key="1">
    <source>
        <dbReference type="EMBL" id="EDV25322.1"/>
    </source>
</evidence>
<dbReference type="HOGENOM" id="CLU_1706527_0_0_1"/>
<sequence>MTYSYSVVGTELVGDIANLASLSYYITFGRASCKLDISRFNLILYQARENVIILYMIWIENPFSSYSDFESEPPFVWTLIESLSFKNYKDVTYHRGFPVDAPFSECNSSWALFRLSAAKMSSIIAAYGSVHFPAICNFNPNIGTRLKNRRDYSR</sequence>
<dbReference type="Proteomes" id="UP000009022">
    <property type="component" value="Unassembled WGS sequence"/>
</dbReference>
<dbReference type="EMBL" id="DS985244">
    <property type="protein sequence ID" value="EDV25322.1"/>
    <property type="molecule type" value="Genomic_DNA"/>
</dbReference>